<evidence type="ECO:0000259" key="5">
    <source>
        <dbReference type="PROSITE" id="PS50111"/>
    </source>
</evidence>
<keyword evidence="7" id="KW-1185">Reference proteome</keyword>
<dbReference type="GO" id="GO:0007165">
    <property type="term" value="P:signal transduction"/>
    <property type="evidence" value="ECO:0007669"/>
    <property type="project" value="UniProtKB-KW"/>
</dbReference>
<keyword evidence="1 3" id="KW-0807">Transducer</keyword>
<keyword evidence="4" id="KW-0472">Membrane</keyword>
<dbReference type="GO" id="GO:0016020">
    <property type="term" value="C:membrane"/>
    <property type="evidence" value="ECO:0007669"/>
    <property type="project" value="InterPro"/>
</dbReference>
<dbReference type="Proteomes" id="UP000198828">
    <property type="component" value="Unassembled WGS sequence"/>
</dbReference>
<evidence type="ECO:0000313" key="6">
    <source>
        <dbReference type="EMBL" id="SDW18989.1"/>
    </source>
</evidence>
<dbReference type="SUPFAM" id="SSF58104">
    <property type="entry name" value="Methyl-accepting chemotaxis protein (MCP) signaling domain"/>
    <property type="match status" value="1"/>
</dbReference>
<evidence type="ECO:0000256" key="1">
    <source>
        <dbReference type="ARBA" id="ARBA00023224"/>
    </source>
</evidence>
<dbReference type="InterPro" id="IPR004089">
    <property type="entry name" value="MCPsignal_dom"/>
</dbReference>
<dbReference type="AlphaFoldDB" id="A0A1H2RK25"/>
<dbReference type="PROSITE" id="PS50111">
    <property type="entry name" value="CHEMOTAXIS_TRANSDUC_2"/>
    <property type="match status" value="1"/>
</dbReference>
<evidence type="ECO:0000256" key="3">
    <source>
        <dbReference type="PROSITE-ProRule" id="PRU00284"/>
    </source>
</evidence>
<evidence type="ECO:0000313" key="7">
    <source>
        <dbReference type="Proteomes" id="UP000198828"/>
    </source>
</evidence>
<dbReference type="GO" id="GO:0006935">
    <property type="term" value="P:chemotaxis"/>
    <property type="evidence" value="ECO:0007669"/>
    <property type="project" value="InterPro"/>
</dbReference>
<dbReference type="Pfam" id="PF00015">
    <property type="entry name" value="MCPsignal"/>
    <property type="match status" value="1"/>
</dbReference>
<organism evidence="6 7">
    <name type="scientific">Tepidimicrobium xylanilyticum</name>
    <dbReference type="NCBI Taxonomy" id="1123352"/>
    <lineage>
        <taxon>Bacteria</taxon>
        <taxon>Bacillati</taxon>
        <taxon>Bacillota</taxon>
        <taxon>Tissierellia</taxon>
        <taxon>Tissierellales</taxon>
        <taxon>Tepidimicrobiaceae</taxon>
        <taxon>Tepidimicrobium</taxon>
    </lineage>
</organism>
<dbReference type="SMART" id="SM00283">
    <property type="entry name" value="MA"/>
    <property type="match status" value="1"/>
</dbReference>
<dbReference type="OrthoDB" id="1706317at2"/>
<evidence type="ECO:0000256" key="4">
    <source>
        <dbReference type="SAM" id="Phobius"/>
    </source>
</evidence>
<dbReference type="RefSeq" id="WP_093750277.1">
    <property type="nucleotide sequence ID" value="NZ_BSYN01000001.1"/>
</dbReference>
<feature type="transmembrane region" description="Helical" evidence="4">
    <location>
        <begin position="7"/>
        <end position="27"/>
    </location>
</feature>
<keyword evidence="4" id="KW-0812">Transmembrane</keyword>
<dbReference type="PANTHER" id="PTHR32089">
    <property type="entry name" value="METHYL-ACCEPTING CHEMOTAXIS PROTEIN MCPB"/>
    <property type="match status" value="1"/>
</dbReference>
<proteinExistence type="inferred from homology"/>
<dbReference type="PANTHER" id="PTHR32089:SF118">
    <property type="entry name" value="HEME-BASED AEROTACTIC TRANSDUCER HEMAT"/>
    <property type="match status" value="1"/>
</dbReference>
<feature type="domain" description="Methyl-accepting transducer" evidence="5">
    <location>
        <begin position="122"/>
        <end position="358"/>
    </location>
</feature>
<gene>
    <name evidence="6" type="ORF">SAMN05660923_00383</name>
</gene>
<accession>A0A1H2RK25</accession>
<keyword evidence="4" id="KW-1133">Transmembrane helix</keyword>
<evidence type="ECO:0000256" key="2">
    <source>
        <dbReference type="ARBA" id="ARBA00029447"/>
    </source>
</evidence>
<dbReference type="Gene3D" id="1.10.287.950">
    <property type="entry name" value="Methyl-accepting chemotaxis protein"/>
    <property type="match status" value="1"/>
</dbReference>
<dbReference type="PRINTS" id="PR00260">
    <property type="entry name" value="CHEMTRNSDUCR"/>
</dbReference>
<protein>
    <submittedName>
        <fullName evidence="6">Methyl-accepting chemotaxis protein</fullName>
    </submittedName>
</protein>
<name>A0A1H2RK25_9FIRM</name>
<feature type="transmembrane region" description="Helical" evidence="4">
    <location>
        <begin position="33"/>
        <end position="55"/>
    </location>
</feature>
<sequence>MNVKSKNGIALLFITIFVTMGISYYLASIIDELIGVLGLFALMALLSSIVLYKGLTKRVVNHIKRYVNIFKSMDFTSDGVKFIPEYMKRELDVLADSIRNNLKTQVEISTRLFDICEKLNSVSMDSLNSAALIASSVDIVDKNTLEQSNMLIDASSTATEIVHSLEKIEKEITDKSQFISESITTAQESMKNANIIGKRIRQSKDMTEKTLEQILRLNSYSDEIVNLIDLINSISKETSMLSLNASIEAARAGQEGKGFAIVAMEIGKLAEETKKASSRIEEVIQNLKGHISSSKGFMEDVMEYMEENWEVMLDISKEFESIIERLNKGKYSLEEITDVIERNNSAIIRVSENIEQVSSFSQEISSQIAETALETSEQNSRAEFLRKMAEDIKKQVFDMQQFVVGNVMEEIMLKQAHYIREYALNKGDLSEKDIEELLIKTKMDAIYITNSSGTVEFTNEKSAIGLNLYKVDQSFQALKEGKVEYVVTPIKIRVEDGKLFKFLTIADDKKRLYEVGLSLESLLS</sequence>
<dbReference type="InterPro" id="IPR004090">
    <property type="entry name" value="Chemotax_Me-accpt_rcpt"/>
</dbReference>
<dbReference type="EMBL" id="FNNG01000001">
    <property type="protein sequence ID" value="SDW18989.1"/>
    <property type="molecule type" value="Genomic_DNA"/>
</dbReference>
<comment type="similarity">
    <text evidence="2">Belongs to the methyl-accepting chemotaxis (MCP) protein family.</text>
</comment>
<dbReference type="GO" id="GO:0004888">
    <property type="term" value="F:transmembrane signaling receptor activity"/>
    <property type="evidence" value="ECO:0007669"/>
    <property type="project" value="InterPro"/>
</dbReference>
<reference evidence="6 7" key="1">
    <citation type="submission" date="2016-10" db="EMBL/GenBank/DDBJ databases">
        <authorList>
            <person name="de Groot N.N."/>
        </authorList>
    </citation>
    <scope>NUCLEOTIDE SEQUENCE [LARGE SCALE GENOMIC DNA]</scope>
    <source>
        <strain evidence="6 7">DSM 23310</strain>
    </source>
</reference>